<feature type="region of interest" description="Disordered" evidence="1">
    <location>
        <begin position="23"/>
        <end position="64"/>
    </location>
</feature>
<feature type="region of interest" description="Disordered" evidence="1">
    <location>
        <begin position="203"/>
        <end position="226"/>
    </location>
</feature>
<feature type="compositionally biased region" description="Basic and acidic residues" evidence="1">
    <location>
        <begin position="23"/>
        <end position="44"/>
    </location>
</feature>
<feature type="compositionally biased region" description="Basic and acidic residues" evidence="1">
    <location>
        <begin position="211"/>
        <end position="226"/>
    </location>
</feature>
<dbReference type="EMBL" id="GBHO01044435">
    <property type="protein sequence ID" value="JAF99168.1"/>
    <property type="molecule type" value="Transcribed_RNA"/>
</dbReference>
<organism evidence="2">
    <name type="scientific">Lygus hesperus</name>
    <name type="common">Western plant bug</name>
    <dbReference type="NCBI Taxonomy" id="30085"/>
    <lineage>
        <taxon>Eukaryota</taxon>
        <taxon>Metazoa</taxon>
        <taxon>Ecdysozoa</taxon>
        <taxon>Arthropoda</taxon>
        <taxon>Hexapoda</taxon>
        <taxon>Insecta</taxon>
        <taxon>Pterygota</taxon>
        <taxon>Neoptera</taxon>
        <taxon>Paraneoptera</taxon>
        <taxon>Hemiptera</taxon>
        <taxon>Heteroptera</taxon>
        <taxon>Panheteroptera</taxon>
        <taxon>Cimicomorpha</taxon>
        <taxon>Miridae</taxon>
        <taxon>Mirini</taxon>
        <taxon>Lygus</taxon>
    </lineage>
</organism>
<name>A0A0A9VTY5_LYGHE</name>
<feature type="compositionally biased region" description="Basic and acidic residues" evidence="1">
    <location>
        <begin position="82"/>
        <end position="103"/>
    </location>
</feature>
<feature type="non-terminal residue" evidence="2">
    <location>
        <position position="256"/>
    </location>
</feature>
<gene>
    <name evidence="2" type="ORF">CM83_427</name>
</gene>
<feature type="region of interest" description="Disordered" evidence="1">
    <location>
        <begin position="82"/>
        <end position="115"/>
    </location>
</feature>
<accession>A0A0A9VTY5</accession>
<reference evidence="2" key="2">
    <citation type="submission" date="2014-07" db="EMBL/GenBank/DDBJ databases">
        <authorList>
            <person name="Hull J."/>
        </authorList>
    </citation>
    <scope>NUCLEOTIDE SEQUENCE</scope>
</reference>
<dbReference type="AlphaFoldDB" id="A0A0A9VTY5"/>
<evidence type="ECO:0000313" key="2">
    <source>
        <dbReference type="EMBL" id="JAF99168.1"/>
    </source>
</evidence>
<reference evidence="2" key="1">
    <citation type="journal article" date="2014" name="PLoS ONE">
        <title>Transcriptome-Based Identification of ABC Transporters in the Western Tarnished Plant Bug Lygus hesperus.</title>
        <authorList>
            <person name="Hull J.J."/>
            <person name="Chaney K."/>
            <person name="Geib S.M."/>
            <person name="Fabrick J.A."/>
            <person name="Brent C.S."/>
            <person name="Walsh D."/>
            <person name="Lavine L.C."/>
        </authorList>
    </citation>
    <scope>NUCLEOTIDE SEQUENCE</scope>
</reference>
<proteinExistence type="predicted"/>
<protein>
    <submittedName>
        <fullName evidence="2">Uncharacterized protein</fullName>
    </submittedName>
</protein>
<evidence type="ECO:0000256" key="1">
    <source>
        <dbReference type="SAM" id="MobiDB-lite"/>
    </source>
</evidence>
<sequence>MSRKSSISQRDFEHLSLRNRDVLRTRVESEGYRTPELPKTDQKRLSGSCHNSWKSSRRSRASEEKLWQLEAKEEDLRKLHELERAQEEEERRAELERQRKRAEMEDEECKAELERQRNRAEIQREKEMMQVRRRIRVAARSLGSLSEVSSGSSNSYRTQAWVQSQRLHQEHAEGLPARMKERGGNTVIVQKDEVPMRLQGGAIPKAGGRGGCDEKEQVHQQHDQGKSIIYIEDKDKSLLPKFISRNVLGKLRSFDG</sequence>